<dbReference type="GO" id="GO:0004674">
    <property type="term" value="F:protein serine/threonine kinase activity"/>
    <property type="evidence" value="ECO:0007669"/>
    <property type="project" value="UniProtKB-KW"/>
</dbReference>
<dbReference type="EMBL" id="JAFIMU010000007">
    <property type="protein sequence ID" value="MBN8228423.1"/>
    <property type="molecule type" value="Genomic_DNA"/>
</dbReference>
<evidence type="ECO:0000256" key="3">
    <source>
        <dbReference type="ARBA" id="ARBA00022777"/>
    </source>
</evidence>
<keyword evidence="6" id="KW-0723">Serine/threonine-protein kinase</keyword>
<keyword evidence="4" id="KW-0067">ATP-binding</keyword>
<evidence type="ECO:0000256" key="1">
    <source>
        <dbReference type="ARBA" id="ARBA00022679"/>
    </source>
</evidence>
<proteinExistence type="predicted"/>
<accession>A0ABS3D9S7</accession>
<dbReference type="SUPFAM" id="SSF56112">
    <property type="entry name" value="Protein kinase-like (PK-like)"/>
    <property type="match status" value="1"/>
</dbReference>
<dbReference type="InterPro" id="IPR011009">
    <property type="entry name" value="Kinase-like_dom_sf"/>
</dbReference>
<dbReference type="PANTHER" id="PTHR43289">
    <property type="entry name" value="MITOGEN-ACTIVATED PROTEIN KINASE KINASE KINASE 20-RELATED"/>
    <property type="match status" value="1"/>
</dbReference>
<keyword evidence="7" id="KW-1185">Reference proteome</keyword>
<dbReference type="RefSeq" id="WP_207051250.1">
    <property type="nucleotide sequence ID" value="NZ_JAFIMU010000007.1"/>
</dbReference>
<dbReference type="PROSITE" id="PS50011">
    <property type="entry name" value="PROTEIN_KINASE_DOM"/>
    <property type="match status" value="1"/>
</dbReference>
<dbReference type="InterPro" id="IPR000719">
    <property type="entry name" value="Prot_kinase_dom"/>
</dbReference>
<keyword evidence="1" id="KW-0808">Transferase</keyword>
<dbReference type="Proteomes" id="UP000664052">
    <property type="component" value="Unassembled WGS sequence"/>
</dbReference>
<organism evidence="6 7">
    <name type="scientific">Corallococcus macrosporus</name>
    <dbReference type="NCBI Taxonomy" id="35"/>
    <lineage>
        <taxon>Bacteria</taxon>
        <taxon>Pseudomonadati</taxon>
        <taxon>Myxococcota</taxon>
        <taxon>Myxococcia</taxon>
        <taxon>Myxococcales</taxon>
        <taxon>Cystobacterineae</taxon>
        <taxon>Myxococcaceae</taxon>
        <taxon>Corallococcus</taxon>
    </lineage>
</organism>
<dbReference type="InterPro" id="IPR008266">
    <property type="entry name" value="Tyr_kinase_AS"/>
</dbReference>
<evidence type="ECO:0000313" key="6">
    <source>
        <dbReference type="EMBL" id="MBN8228423.1"/>
    </source>
</evidence>
<dbReference type="PROSITE" id="PS00109">
    <property type="entry name" value="PROTEIN_KINASE_TYR"/>
    <property type="match status" value="1"/>
</dbReference>
<evidence type="ECO:0000256" key="2">
    <source>
        <dbReference type="ARBA" id="ARBA00022741"/>
    </source>
</evidence>
<keyword evidence="3 6" id="KW-0418">Kinase</keyword>
<dbReference type="Gene3D" id="1.10.510.10">
    <property type="entry name" value="Transferase(Phosphotransferase) domain 1"/>
    <property type="match status" value="1"/>
</dbReference>
<reference evidence="6 7" key="1">
    <citation type="submission" date="2021-02" db="EMBL/GenBank/DDBJ databases">
        <title>De Novo genome assembly of isolated myxobacteria.</title>
        <authorList>
            <person name="Stevens D.C."/>
        </authorList>
    </citation>
    <scope>NUCLEOTIDE SEQUENCE [LARGE SCALE GENOMIC DNA]</scope>
    <source>
        <strain evidence="6 7">ATCC 29039</strain>
    </source>
</reference>
<feature type="domain" description="Protein kinase" evidence="5">
    <location>
        <begin position="12"/>
        <end position="282"/>
    </location>
</feature>
<dbReference type="PANTHER" id="PTHR43289:SF6">
    <property type="entry name" value="SERINE_THREONINE-PROTEIN KINASE NEKL-3"/>
    <property type="match status" value="1"/>
</dbReference>
<name>A0ABS3D9S7_9BACT</name>
<evidence type="ECO:0000259" key="5">
    <source>
        <dbReference type="PROSITE" id="PS50011"/>
    </source>
</evidence>
<comment type="caution">
    <text evidence="6">The sequence shown here is derived from an EMBL/GenBank/DDBJ whole genome shotgun (WGS) entry which is preliminary data.</text>
</comment>
<evidence type="ECO:0000256" key="4">
    <source>
        <dbReference type="ARBA" id="ARBA00022840"/>
    </source>
</evidence>
<dbReference type="Pfam" id="PF00069">
    <property type="entry name" value="Pkinase"/>
    <property type="match status" value="1"/>
</dbReference>
<evidence type="ECO:0000313" key="7">
    <source>
        <dbReference type="Proteomes" id="UP000664052"/>
    </source>
</evidence>
<protein>
    <submittedName>
        <fullName evidence="6">Serine/threonine protein kinase</fullName>
    </submittedName>
</protein>
<dbReference type="CDD" id="cd14014">
    <property type="entry name" value="STKc_PknB_like"/>
    <property type="match status" value="1"/>
</dbReference>
<gene>
    <name evidence="6" type="ORF">JYK02_13010</name>
</gene>
<dbReference type="Gene3D" id="3.30.200.20">
    <property type="entry name" value="Phosphorylase Kinase, domain 1"/>
    <property type="match status" value="1"/>
</dbReference>
<keyword evidence="2" id="KW-0547">Nucleotide-binding</keyword>
<sequence length="308" mass="34308">MGPPRTERFGRFELLERIWISGLTLLHRALDTAAPAGSGPVVLKRLLPSLLEDRKIVEKFLDLASLSACVQHDNVARVLDFGEVEGEPFLVREWVEGRDLGAVQTLSRRRGMALVSAPLAVSIAIDICHGLHPAHTRVGLLHGDLSPSNVLVGFDGAVKVYEFGFNRWMLSPEAWSRAGVMGSKLRYFAPEQLLREPVDVRSDIYVLGMLLYWLLCGELPMSGDSEMQDVKEVLEGRLVPAWKRNPSLDADLVRILDRALARSADDRYPSAEAMGQALADWLKTHAPTFSTEERKQWMSSFHPAATSR</sequence>